<keyword evidence="1" id="KW-0732">Signal</keyword>
<comment type="caution">
    <text evidence="3">The sequence shown here is derived from an EMBL/GenBank/DDBJ whole genome shotgun (WGS) entry which is preliminary data.</text>
</comment>
<dbReference type="SMART" id="SM00703">
    <property type="entry name" value="NRF"/>
    <property type="match status" value="1"/>
</dbReference>
<evidence type="ECO:0000256" key="1">
    <source>
        <dbReference type="SAM" id="SignalP"/>
    </source>
</evidence>
<dbReference type="InterPro" id="IPR006621">
    <property type="entry name" value="Nose-resist-to-fluoxetine_N"/>
</dbReference>
<dbReference type="Proteomes" id="UP000887116">
    <property type="component" value="Unassembled WGS sequence"/>
</dbReference>
<keyword evidence="4" id="KW-1185">Reference proteome</keyword>
<dbReference type="InterPro" id="IPR052728">
    <property type="entry name" value="O2_lipid_transport_reg"/>
</dbReference>
<proteinExistence type="predicted"/>
<dbReference type="PANTHER" id="PTHR11161:SF0">
    <property type="entry name" value="O-ACYLTRANSFERASE LIKE PROTEIN"/>
    <property type="match status" value="1"/>
</dbReference>
<protein>
    <submittedName>
        <fullName evidence="3">Nose resistant to fluoxetine protein 6</fullName>
    </submittedName>
</protein>
<evidence type="ECO:0000313" key="3">
    <source>
        <dbReference type="EMBL" id="GFR33194.1"/>
    </source>
</evidence>
<name>A0A8X6I0I8_TRICU</name>
<feature type="domain" description="Nose resistant-to-fluoxetine protein N-terminal" evidence="2">
    <location>
        <begin position="102"/>
        <end position="239"/>
    </location>
</feature>
<feature type="chain" id="PRO_5036459695" evidence="1">
    <location>
        <begin position="46"/>
        <end position="239"/>
    </location>
</feature>
<organism evidence="3 4">
    <name type="scientific">Trichonephila clavata</name>
    <name type="common">Joro spider</name>
    <name type="synonym">Nephila clavata</name>
    <dbReference type="NCBI Taxonomy" id="2740835"/>
    <lineage>
        <taxon>Eukaryota</taxon>
        <taxon>Metazoa</taxon>
        <taxon>Ecdysozoa</taxon>
        <taxon>Arthropoda</taxon>
        <taxon>Chelicerata</taxon>
        <taxon>Arachnida</taxon>
        <taxon>Araneae</taxon>
        <taxon>Araneomorphae</taxon>
        <taxon>Entelegynae</taxon>
        <taxon>Araneoidea</taxon>
        <taxon>Nephilidae</taxon>
        <taxon>Trichonephila</taxon>
    </lineage>
</organism>
<dbReference type="PANTHER" id="PTHR11161">
    <property type="entry name" value="O-ACYLTRANSFERASE"/>
    <property type="match status" value="1"/>
</dbReference>
<accession>A0A8X6I0I8</accession>
<dbReference type="OrthoDB" id="6425317at2759"/>
<dbReference type="AlphaFoldDB" id="A0A8X6I0I8"/>
<dbReference type="Pfam" id="PF20146">
    <property type="entry name" value="NRF"/>
    <property type="match status" value="1"/>
</dbReference>
<feature type="signal peptide" evidence="1">
    <location>
        <begin position="1"/>
        <end position="45"/>
    </location>
</feature>
<evidence type="ECO:0000259" key="2">
    <source>
        <dbReference type="SMART" id="SM00703"/>
    </source>
</evidence>
<sequence>MIFEEENTVLNCIRSSPLTHHSNMSKRPFILIILILAFICTQCHVDPKKQNIEAKTSRPPTDHDLARPDMHLYERFLKNFTNRAVKRTLPTLYRMIESVNISTNCLSSLFKYVVSLKEIKVWAMKMFDATAKVPSGIFSGTVSELGAFDQCLAIVVKNKKGFEDFRGQYCSVEAIPSLGPRPKNLSLAKKTHIAFNESIIKEIQTTIFAFYQLTHRFGICVPSTCNADDMQMLGAQGNH</sequence>
<evidence type="ECO:0000313" key="4">
    <source>
        <dbReference type="Proteomes" id="UP000887116"/>
    </source>
</evidence>
<gene>
    <name evidence="3" type="primary">nrf-6_73</name>
    <name evidence="3" type="ORF">TNCT_642411</name>
</gene>
<reference evidence="3" key="1">
    <citation type="submission" date="2020-07" db="EMBL/GenBank/DDBJ databases">
        <title>Multicomponent nature underlies the extraordinary mechanical properties of spider dragline silk.</title>
        <authorList>
            <person name="Kono N."/>
            <person name="Nakamura H."/>
            <person name="Mori M."/>
            <person name="Yoshida Y."/>
            <person name="Ohtoshi R."/>
            <person name="Malay A.D."/>
            <person name="Moran D.A.P."/>
            <person name="Tomita M."/>
            <person name="Numata K."/>
            <person name="Arakawa K."/>
        </authorList>
    </citation>
    <scope>NUCLEOTIDE SEQUENCE</scope>
</reference>
<dbReference type="EMBL" id="BMAO01009775">
    <property type="protein sequence ID" value="GFR33194.1"/>
    <property type="molecule type" value="Genomic_DNA"/>
</dbReference>